<protein>
    <submittedName>
        <fullName evidence="1">Uncharacterized protein</fullName>
    </submittedName>
</protein>
<dbReference type="Proteomes" id="UP000245207">
    <property type="component" value="Unassembled WGS sequence"/>
</dbReference>
<accession>A0A2U1MP75</accession>
<comment type="caution">
    <text evidence="1">The sequence shown here is derived from an EMBL/GenBank/DDBJ whole genome shotgun (WGS) entry which is preliminary data.</text>
</comment>
<dbReference type="EMBL" id="PKPP01004723">
    <property type="protein sequence ID" value="PWA63047.1"/>
    <property type="molecule type" value="Genomic_DNA"/>
</dbReference>
<name>A0A2U1MP75_ARTAN</name>
<organism evidence="1 2">
    <name type="scientific">Artemisia annua</name>
    <name type="common">Sweet wormwood</name>
    <dbReference type="NCBI Taxonomy" id="35608"/>
    <lineage>
        <taxon>Eukaryota</taxon>
        <taxon>Viridiplantae</taxon>
        <taxon>Streptophyta</taxon>
        <taxon>Embryophyta</taxon>
        <taxon>Tracheophyta</taxon>
        <taxon>Spermatophyta</taxon>
        <taxon>Magnoliopsida</taxon>
        <taxon>eudicotyledons</taxon>
        <taxon>Gunneridae</taxon>
        <taxon>Pentapetalae</taxon>
        <taxon>asterids</taxon>
        <taxon>campanulids</taxon>
        <taxon>Asterales</taxon>
        <taxon>Asteraceae</taxon>
        <taxon>Asteroideae</taxon>
        <taxon>Anthemideae</taxon>
        <taxon>Artemisiinae</taxon>
        <taxon>Artemisia</taxon>
    </lineage>
</organism>
<dbReference type="AlphaFoldDB" id="A0A2U1MP75"/>
<keyword evidence="2" id="KW-1185">Reference proteome</keyword>
<reference evidence="1 2" key="1">
    <citation type="journal article" date="2018" name="Mol. Plant">
        <title>The genome of Artemisia annua provides insight into the evolution of Asteraceae family and artemisinin biosynthesis.</title>
        <authorList>
            <person name="Shen Q."/>
            <person name="Zhang L."/>
            <person name="Liao Z."/>
            <person name="Wang S."/>
            <person name="Yan T."/>
            <person name="Shi P."/>
            <person name="Liu M."/>
            <person name="Fu X."/>
            <person name="Pan Q."/>
            <person name="Wang Y."/>
            <person name="Lv Z."/>
            <person name="Lu X."/>
            <person name="Zhang F."/>
            <person name="Jiang W."/>
            <person name="Ma Y."/>
            <person name="Chen M."/>
            <person name="Hao X."/>
            <person name="Li L."/>
            <person name="Tang Y."/>
            <person name="Lv G."/>
            <person name="Zhou Y."/>
            <person name="Sun X."/>
            <person name="Brodelius P.E."/>
            <person name="Rose J.K.C."/>
            <person name="Tang K."/>
        </authorList>
    </citation>
    <scope>NUCLEOTIDE SEQUENCE [LARGE SCALE GENOMIC DNA]</scope>
    <source>
        <strain evidence="2">cv. Huhao1</strain>
        <tissue evidence="1">Leaf</tissue>
    </source>
</reference>
<evidence type="ECO:0000313" key="2">
    <source>
        <dbReference type="Proteomes" id="UP000245207"/>
    </source>
</evidence>
<proteinExistence type="predicted"/>
<gene>
    <name evidence="1" type="ORF">CTI12_AA356690</name>
</gene>
<sequence length="102" mass="11698">MPTSIDLQRERSRELEPLHWPNYKWKTYAVRTSGNPTTKSQGGRCTHPQILMLRRVNNEGVKKAGKNAAALEGSNDWRASKDWLQLVMFLLSTAMSYGLMLY</sequence>
<evidence type="ECO:0000313" key="1">
    <source>
        <dbReference type="EMBL" id="PWA63047.1"/>
    </source>
</evidence>